<proteinExistence type="inferred from homology"/>
<evidence type="ECO:0000256" key="2">
    <source>
        <dbReference type="ARBA" id="ARBA00023015"/>
    </source>
</evidence>
<dbReference type="InterPro" id="IPR036390">
    <property type="entry name" value="WH_DNA-bd_sf"/>
</dbReference>
<dbReference type="PANTHER" id="PTHR30419:SF30">
    <property type="entry name" value="LYSR FAMILY TRANSCRIPTIONAL REGULATOR"/>
    <property type="match status" value="1"/>
</dbReference>
<dbReference type="InterPro" id="IPR000847">
    <property type="entry name" value="LysR_HTH_N"/>
</dbReference>
<accession>A0ABV7GY58</accession>
<dbReference type="Pfam" id="PF03466">
    <property type="entry name" value="LysR_substrate"/>
    <property type="match status" value="1"/>
</dbReference>
<dbReference type="Gene3D" id="3.40.190.10">
    <property type="entry name" value="Periplasmic binding protein-like II"/>
    <property type="match status" value="2"/>
</dbReference>
<dbReference type="InterPro" id="IPR005119">
    <property type="entry name" value="LysR_subst-bd"/>
</dbReference>
<gene>
    <name evidence="6" type="ORF">ACFOGP_21130</name>
</gene>
<dbReference type="Gene3D" id="1.10.10.10">
    <property type="entry name" value="Winged helix-like DNA-binding domain superfamily/Winged helix DNA-binding domain"/>
    <property type="match status" value="1"/>
</dbReference>
<dbReference type="Pfam" id="PF00126">
    <property type="entry name" value="HTH_1"/>
    <property type="match status" value="1"/>
</dbReference>
<dbReference type="RefSeq" id="WP_275634611.1">
    <property type="nucleotide sequence ID" value="NZ_JARGYD010000010.1"/>
</dbReference>
<keyword evidence="3" id="KW-0238">DNA-binding</keyword>
<dbReference type="InterPro" id="IPR050950">
    <property type="entry name" value="HTH-type_LysR_regulators"/>
</dbReference>
<dbReference type="Proteomes" id="UP001595632">
    <property type="component" value="Unassembled WGS sequence"/>
</dbReference>
<name>A0ABV7GY58_9RHOB</name>
<comment type="caution">
    <text evidence="6">The sequence shown here is derived from an EMBL/GenBank/DDBJ whole genome shotgun (WGS) entry which is preliminary data.</text>
</comment>
<protein>
    <submittedName>
        <fullName evidence="6">LysR substrate-binding domain-containing protein</fullName>
    </submittedName>
</protein>
<dbReference type="PANTHER" id="PTHR30419">
    <property type="entry name" value="HTH-TYPE TRANSCRIPTIONAL REGULATOR YBHD"/>
    <property type="match status" value="1"/>
</dbReference>
<evidence type="ECO:0000256" key="4">
    <source>
        <dbReference type="ARBA" id="ARBA00023163"/>
    </source>
</evidence>
<dbReference type="PROSITE" id="PS50931">
    <property type="entry name" value="HTH_LYSR"/>
    <property type="match status" value="1"/>
</dbReference>
<evidence type="ECO:0000313" key="6">
    <source>
        <dbReference type="EMBL" id="MFC3145238.1"/>
    </source>
</evidence>
<comment type="similarity">
    <text evidence="1">Belongs to the LysR transcriptional regulatory family.</text>
</comment>
<dbReference type="SUPFAM" id="SSF46785">
    <property type="entry name" value="Winged helix' DNA-binding domain"/>
    <property type="match status" value="1"/>
</dbReference>
<feature type="domain" description="HTH lysR-type" evidence="5">
    <location>
        <begin position="1"/>
        <end position="58"/>
    </location>
</feature>
<reference evidence="7" key="1">
    <citation type="journal article" date="2019" name="Int. J. Syst. Evol. Microbiol.">
        <title>The Global Catalogue of Microorganisms (GCM) 10K type strain sequencing project: providing services to taxonomists for standard genome sequencing and annotation.</title>
        <authorList>
            <consortium name="The Broad Institute Genomics Platform"/>
            <consortium name="The Broad Institute Genome Sequencing Center for Infectious Disease"/>
            <person name="Wu L."/>
            <person name="Ma J."/>
        </authorList>
    </citation>
    <scope>NUCLEOTIDE SEQUENCE [LARGE SCALE GENOMIC DNA]</scope>
    <source>
        <strain evidence="7">KCTC 52366</strain>
    </source>
</reference>
<evidence type="ECO:0000256" key="1">
    <source>
        <dbReference type="ARBA" id="ARBA00009437"/>
    </source>
</evidence>
<dbReference type="EMBL" id="JBHRTB010000010">
    <property type="protein sequence ID" value="MFC3145238.1"/>
    <property type="molecule type" value="Genomic_DNA"/>
</dbReference>
<evidence type="ECO:0000313" key="7">
    <source>
        <dbReference type="Proteomes" id="UP001595632"/>
    </source>
</evidence>
<dbReference type="PRINTS" id="PR00039">
    <property type="entry name" value="HTHLYSR"/>
</dbReference>
<organism evidence="6 7">
    <name type="scientific">Psychromarinibacter halotolerans</name>
    <dbReference type="NCBI Taxonomy" id="1775175"/>
    <lineage>
        <taxon>Bacteria</taxon>
        <taxon>Pseudomonadati</taxon>
        <taxon>Pseudomonadota</taxon>
        <taxon>Alphaproteobacteria</taxon>
        <taxon>Rhodobacterales</taxon>
        <taxon>Paracoccaceae</taxon>
        <taxon>Psychromarinibacter</taxon>
    </lineage>
</organism>
<dbReference type="SUPFAM" id="SSF53850">
    <property type="entry name" value="Periplasmic binding protein-like II"/>
    <property type="match status" value="1"/>
</dbReference>
<evidence type="ECO:0000256" key="3">
    <source>
        <dbReference type="ARBA" id="ARBA00023125"/>
    </source>
</evidence>
<keyword evidence="2" id="KW-0805">Transcription regulation</keyword>
<keyword evidence="7" id="KW-1185">Reference proteome</keyword>
<evidence type="ECO:0000259" key="5">
    <source>
        <dbReference type="PROSITE" id="PS50931"/>
    </source>
</evidence>
<sequence length="319" mass="33561">MKLNPLRIFLAIVDTGSQHGAARALGLSQPAVTKALQRLETDLDVRLFDRSVHGAELTEYGQALLMHARLVDAELKAGIDTLNHIKGERAGSVSVALAHMPATLLMPRVMSGFRKEWPDVRVRVAASAYPFLLPQVREGALDFAISPAPEENWPEDLLRVPLLSTTLTPVVRIGHPLAGATSLEALAEAEWVLPTQECATAQALRAAMHGAGLPRPACMVTCETFTGLMTTVSASDMVGLIPLEMVHSIAAPVGVVEVPVAERMQGADLCLIRRRASVPTPAAAALADRLARAARALPGGVSETAATGGGAAPVPAGDR</sequence>
<keyword evidence="4" id="KW-0804">Transcription</keyword>
<dbReference type="InterPro" id="IPR036388">
    <property type="entry name" value="WH-like_DNA-bd_sf"/>
</dbReference>